<feature type="region of interest" description="Disordered" evidence="1">
    <location>
        <begin position="124"/>
        <end position="146"/>
    </location>
</feature>
<dbReference type="AlphaFoldDB" id="A0A6I9PED3"/>
<dbReference type="GO" id="GO:0046983">
    <property type="term" value="F:protein dimerization activity"/>
    <property type="evidence" value="ECO:0007669"/>
    <property type="project" value="InterPro"/>
</dbReference>
<proteinExistence type="predicted"/>
<dbReference type="RefSeq" id="XP_010785203.1">
    <property type="nucleotide sequence ID" value="XM_010786901.1"/>
</dbReference>
<feature type="compositionally biased region" description="Polar residues" evidence="1">
    <location>
        <begin position="124"/>
        <end position="139"/>
    </location>
</feature>
<dbReference type="GeneID" id="104959048"/>
<dbReference type="PANTHER" id="PTHR47501:SF7">
    <property type="entry name" value="TRANSPOSASE"/>
    <property type="match status" value="1"/>
</dbReference>
<evidence type="ECO:0000256" key="1">
    <source>
        <dbReference type="SAM" id="MobiDB-lite"/>
    </source>
</evidence>
<feature type="domain" description="HAT C-terminal dimerisation" evidence="2">
    <location>
        <begin position="160"/>
        <end position="233"/>
    </location>
</feature>
<reference evidence="4" key="1">
    <citation type="submission" date="2025-08" db="UniProtKB">
        <authorList>
            <consortium name="RefSeq"/>
        </authorList>
    </citation>
    <scope>IDENTIFICATION</scope>
    <source>
        <tissue evidence="4">Muscle</tissue>
    </source>
</reference>
<accession>A0A6I9PED3</accession>
<dbReference type="SUPFAM" id="SSF53098">
    <property type="entry name" value="Ribonuclease H-like"/>
    <property type="match status" value="1"/>
</dbReference>
<name>A0A6I9PED3_9TELE</name>
<dbReference type="OrthoDB" id="8772022at2759"/>
<evidence type="ECO:0000313" key="3">
    <source>
        <dbReference type="Proteomes" id="UP000504611"/>
    </source>
</evidence>
<sequence>MKCLSERELQFLREYCTVMHPLTVALDILQGEENCYYGTLLPALETLMSKTLEKKNGLQILVGLPDAIVQSIKTRFTTVLASEDAILAAVTLPKFKLRWLRDQERKDQAKASLLAECRKRILEQEQQPGTSAPNPTPQHSAGSAKEAEFFSFSEDEESSAETEVADYLKSGATGLESLNQFPLIKKISLRYNAATPSSAPVERLFSLGSLILSPKRNRLSDQKFERLLLLRYNHWLER</sequence>
<dbReference type="Proteomes" id="UP000504611">
    <property type="component" value="Unplaced"/>
</dbReference>
<evidence type="ECO:0000313" key="4">
    <source>
        <dbReference type="RefSeq" id="XP_010785203.1"/>
    </source>
</evidence>
<protein>
    <recommendedName>
        <fullName evidence="2">HAT C-terminal dimerisation domain-containing protein</fullName>
    </recommendedName>
</protein>
<keyword evidence="3" id="KW-1185">Reference proteome</keyword>
<dbReference type="InterPro" id="IPR012337">
    <property type="entry name" value="RNaseH-like_sf"/>
</dbReference>
<dbReference type="PANTHER" id="PTHR47501">
    <property type="entry name" value="TRANSPOSASE-RELATED"/>
    <property type="match status" value="1"/>
</dbReference>
<gene>
    <name evidence="4" type="primary">LOC104959048</name>
</gene>
<dbReference type="KEGG" id="ncc:104959048"/>
<dbReference type="InterPro" id="IPR008906">
    <property type="entry name" value="HATC_C_dom"/>
</dbReference>
<dbReference type="Pfam" id="PF05699">
    <property type="entry name" value="Dimer_Tnp_hAT"/>
    <property type="match status" value="1"/>
</dbReference>
<organism evidence="3 4">
    <name type="scientific">Notothenia coriiceps</name>
    <name type="common">black rockcod</name>
    <dbReference type="NCBI Taxonomy" id="8208"/>
    <lineage>
        <taxon>Eukaryota</taxon>
        <taxon>Metazoa</taxon>
        <taxon>Chordata</taxon>
        <taxon>Craniata</taxon>
        <taxon>Vertebrata</taxon>
        <taxon>Euteleostomi</taxon>
        <taxon>Actinopterygii</taxon>
        <taxon>Neopterygii</taxon>
        <taxon>Teleostei</taxon>
        <taxon>Neoteleostei</taxon>
        <taxon>Acanthomorphata</taxon>
        <taxon>Eupercaria</taxon>
        <taxon>Perciformes</taxon>
        <taxon>Notothenioidei</taxon>
        <taxon>Nototheniidae</taxon>
        <taxon>Notothenia</taxon>
    </lineage>
</organism>
<evidence type="ECO:0000259" key="2">
    <source>
        <dbReference type="Pfam" id="PF05699"/>
    </source>
</evidence>